<evidence type="ECO:0000313" key="2">
    <source>
        <dbReference type="EMBL" id="PTD05590.1"/>
    </source>
</evidence>
<gene>
    <name evidence="2" type="ORF">FCULG_00000609</name>
</gene>
<dbReference type="Gene3D" id="2.130.10.10">
    <property type="entry name" value="YVTN repeat-like/Quinoprotein amine dehydrogenase"/>
    <property type="match status" value="1"/>
</dbReference>
<comment type="caution">
    <text evidence="2">The sequence shown here is derived from an EMBL/GenBank/DDBJ whole genome shotgun (WGS) entry which is preliminary data.</text>
</comment>
<protein>
    <recommendedName>
        <fullName evidence="4">Guanine nucleotide-binding protein negative regulator 1</fullName>
    </recommendedName>
</protein>
<evidence type="ECO:0008006" key="4">
    <source>
        <dbReference type="Google" id="ProtNLM"/>
    </source>
</evidence>
<feature type="region of interest" description="Disordered" evidence="1">
    <location>
        <begin position="11"/>
        <end position="46"/>
    </location>
</feature>
<keyword evidence="3" id="KW-1185">Reference proteome</keyword>
<proteinExistence type="predicted"/>
<dbReference type="OMA" id="IRTWILP"/>
<evidence type="ECO:0000256" key="1">
    <source>
        <dbReference type="SAM" id="MobiDB-lite"/>
    </source>
</evidence>
<sequence length="451" mass="48648">MDELNPAIELALSNLELKSNDPREQEEKEQEQQEPEQQELKAPSLNLVAESAFARPQNDIDNNKQSAASNKQDYYTAVQWTADGTSLLLSSALNSISTFVLPEDLLDPSASRPRRLESQSTITLPEPSQTVAAAPFYSLAEPSSQTVLVGCRDHPLQLYHLFPPDDDSIASRSAPLASYKLIRRETEEYITPSSLLWEGSGTHFLVGSTNRLDHFDMTRPGSDGPVLTIPTIPSKRHISKGSGVGMKGTVAALASSPVDGNGNSVVAAGTWTRWMGLYDVHRSDKVVANWSLPRLDDIDGGIGGQGIVQVHWSPCGRYLIISERHASGMIVYDIRGTGELLCTLRGRSAPTQQKMSVDVFAGDPYAEFPSFEVWAGNHDGGVAVWEGVGSQIGVVDPSWSWKPHDAPVGGTSLHSSGSVVATCSGGWGFGDESEAQTVFDESSVKIWSIGG</sequence>
<dbReference type="PANTHER" id="PTHR13211">
    <property type="entry name" value="TELOMERASE CAJAL BODY PROTEIN 1"/>
    <property type="match status" value="1"/>
</dbReference>
<dbReference type="OrthoDB" id="239865at2759"/>
<dbReference type="SUPFAM" id="SSF50978">
    <property type="entry name" value="WD40 repeat-like"/>
    <property type="match status" value="1"/>
</dbReference>
<organism evidence="2 3">
    <name type="scientific">Fusarium culmorum</name>
    <dbReference type="NCBI Taxonomy" id="5516"/>
    <lineage>
        <taxon>Eukaryota</taxon>
        <taxon>Fungi</taxon>
        <taxon>Dikarya</taxon>
        <taxon>Ascomycota</taxon>
        <taxon>Pezizomycotina</taxon>
        <taxon>Sordariomycetes</taxon>
        <taxon>Hypocreomycetidae</taxon>
        <taxon>Hypocreales</taxon>
        <taxon>Nectriaceae</taxon>
        <taxon>Fusarium</taxon>
    </lineage>
</organism>
<dbReference type="Proteomes" id="UP000241587">
    <property type="component" value="Unassembled WGS sequence"/>
</dbReference>
<dbReference type="InterPro" id="IPR036322">
    <property type="entry name" value="WD40_repeat_dom_sf"/>
</dbReference>
<evidence type="ECO:0000313" key="3">
    <source>
        <dbReference type="Proteomes" id="UP000241587"/>
    </source>
</evidence>
<dbReference type="PANTHER" id="PTHR13211:SF0">
    <property type="entry name" value="TELOMERASE CAJAL BODY PROTEIN 1"/>
    <property type="match status" value="1"/>
</dbReference>
<name>A0A2T4GQ52_FUSCU</name>
<reference evidence="2 3" key="1">
    <citation type="submission" date="2018-02" db="EMBL/GenBank/DDBJ databases">
        <title>Fusarium culmorum secondary metabolites in fungal-bacterial-plant interactions.</title>
        <authorList>
            <person name="Schmidt R."/>
        </authorList>
    </citation>
    <scope>NUCLEOTIDE SEQUENCE [LARGE SCALE GENOMIC DNA]</scope>
    <source>
        <strain evidence="2 3">PV</strain>
    </source>
</reference>
<accession>A0A2T4GQ52</accession>
<dbReference type="AlphaFoldDB" id="A0A2T4GQ52"/>
<dbReference type="InterPro" id="IPR051150">
    <property type="entry name" value="SWT21/TCAB1_mRNA_Telomere"/>
</dbReference>
<feature type="compositionally biased region" description="Acidic residues" evidence="1">
    <location>
        <begin position="27"/>
        <end position="37"/>
    </location>
</feature>
<dbReference type="EMBL" id="PVEM01000012">
    <property type="protein sequence ID" value="PTD05590.1"/>
    <property type="molecule type" value="Genomic_DNA"/>
</dbReference>
<dbReference type="InterPro" id="IPR015943">
    <property type="entry name" value="WD40/YVTN_repeat-like_dom_sf"/>
</dbReference>